<dbReference type="Proteomes" id="UP001283361">
    <property type="component" value="Unassembled WGS sequence"/>
</dbReference>
<evidence type="ECO:0000313" key="1">
    <source>
        <dbReference type="EMBL" id="KAK3733810.1"/>
    </source>
</evidence>
<accession>A0AAE1CSW8</accession>
<name>A0AAE1CSW8_9GAST</name>
<proteinExistence type="predicted"/>
<sequence>MFQSELGISIAYNYPTFASCFKVTPQYANVDKLLPPSQNKEKIDSSRLIKCHSREEEGMVLMKTS</sequence>
<protein>
    <submittedName>
        <fullName evidence="1">Uncharacterized protein</fullName>
    </submittedName>
</protein>
<comment type="caution">
    <text evidence="1">The sequence shown here is derived from an EMBL/GenBank/DDBJ whole genome shotgun (WGS) entry which is preliminary data.</text>
</comment>
<dbReference type="AlphaFoldDB" id="A0AAE1CSW8"/>
<reference evidence="1" key="1">
    <citation type="journal article" date="2023" name="G3 (Bethesda)">
        <title>A reference genome for the long-term kleptoplast-retaining sea slug Elysia crispata morphotype clarki.</title>
        <authorList>
            <person name="Eastman K.E."/>
            <person name="Pendleton A.L."/>
            <person name="Shaikh M.A."/>
            <person name="Suttiyut T."/>
            <person name="Ogas R."/>
            <person name="Tomko P."/>
            <person name="Gavelis G."/>
            <person name="Widhalm J.R."/>
            <person name="Wisecaver J.H."/>
        </authorList>
    </citation>
    <scope>NUCLEOTIDE SEQUENCE</scope>
    <source>
        <strain evidence="1">ECLA1</strain>
    </source>
</reference>
<evidence type="ECO:0000313" key="2">
    <source>
        <dbReference type="Proteomes" id="UP001283361"/>
    </source>
</evidence>
<keyword evidence="2" id="KW-1185">Reference proteome</keyword>
<organism evidence="1 2">
    <name type="scientific">Elysia crispata</name>
    <name type="common">lettuce slug</name>
    <dbReference type="NCBI Taxonomy" id="231223"/>
    <lineage>
        <taxon>Eukaryota</taxon>
        <taxon>Metazoa</taxon>
        <taxon>Spiralia</taxon>
        <taxon>Lophotrochozoa</taxon>
        <taxon>Mollusca</taxon>
        <taxon>Gastropoda</taxon>
        <taxon>Heterobranchia</taxon>
        <taxon>Euthyneura</taxon>
        <taxon>Panpulmonata</taxon>
        <taxon>Sacoglossa</taxon>
        <taxon>Placobranchoidea</taxon>
        <taxon>Plakobranchidae</taxon>
        <taxon>Elysia</taxon>
    </lineage>
</organism>
<gene>
    <name evidence="1" type="ORF">RRG08_014463</name>
</gene>
<dbReference type="EMBL" id="JAWDGP010006879">
    <property type="protein sequence ID" value="KAK3733810.1"/>
    <property type="molecule type" value="Genomic_DNA"/>
</dbReference>